<dbReference type="Gene3D" id="1.20.930.20">
    <property type="entry name" value="Adaptor protein Cbl, N-terminal domain"/>
    <property type="match status" value="1"/>
</dbReference>
<dbReference type="OrthoDB" id="2351258at2759"/>
<dbReference type="SUPFAM" id="SSF56112">
    <property type="entry name" value="Protein kinase-like (PK-like)"/>
    <property type="match status" value="1"/>
</dbReference>
<comment type="caution">
    <text evidence="3">The sequence shown here is derived from an EMBL/GenBank/DDBJ whole genome shotgun (WGS) entry which is preliminary data.</text>
</comment>
<dbReference type="PROSITE" id="PS00107">
    <property type="entry name" value="PROTEIN_KINASE_ATP"/>
    <property type="match status" value="1"/>
</dbReference>
<feature type="coiled-coil region" evidence="2">
    <location>
        <begin position="259"/>
        <end position="286"/>
    </location>
</feature>
<evidence type="ECO:0000256" key="1">
    <source>
        <dbReference type="PROSITE-ProRule" id="PRU10141"/>
    </source>
</evidence>
<sequence>MTLVSVRSKQLETSLKKYSVKCFDFSEFSDLVTVGGGGYGVVYSATFQGQTYALKSLNNNLNFGDKEFKQFKREVSEPDKINLERKPEAQNDINIVLYILDHLVLSSEPDEINLEQKSEVLNSLETQNDINIVLYMLDHLVLNSESDKINLEQKLEETQNDINIVLHILDHLVLSSEPDDINSEQKNNVNYKPKPEENIIAVADVTEEITKEVYTSNVIKSRENISCYTYYTPIIATISGLIKEIIKIYEKAQFNKKICNSLLDRAKSAEAAMNTLQRRKHENEEKF</sequence>
<dbReference type="GO" id="GO:0005524">
    <property type="term" value="F:ATP binding"/>
    <property type="evidence" value="ECO:0007669"/>
    <property type="project" value="UniProtKB-UniRule"/>
</dbReference>
<feature type="binding site" evidence="1">
    <location>
        <position position="55"/>
    </location>
    <ligand>
        <name>ATP</name>
        <dbReference type="ChEBI" id="CHEBI:30616"/>
    </ligand>
</feature>
<reference evidence="3" key="1">
    <citation type="submission" date="2021-06" db="EMBL/GenBank/DDBJ databases">
        <authorList>
            <person name="Kallberg Y."/>
            <person name="Tangrot J."/>
            <person name="Rosling A."/>
        </authorList>
    </citation>
    <scope>NUCLEOTIDE SEQUENCE</scope>
    <source>
        <strain evidence="3">IN212</strain>
    </source>
</reference>
<dbReference type="AlphaFoldDB" id="A0A9N9HCW1"/>
<protein>
    <submittedName>
        <fullName evidence="3">8075_t:CDS:1</fullName>
    </submittedName>
</protein>
<evidence type="ECO:0000313" key="4">
    <source>
        <dbReference type="Proteomes" id="UP000789396"/>
    </source>
</evidence>
<keyword evidence="1" id="KW-0067">ATP-binding</keyword>
<gene>
    <name evidence="3" type="ORF">RFULGI_LOCUS9494</name>
</gene>
<feature type="non-terminal residue" evidence="3">
    <location>
        <position position="1"/>
    </location>
</feature>
<keyword evidence="2" id="KW-0175">Coiled coil</keyword>
<accession>A0A9N9HCW1</accession>
<dbReference type="InterPro" id="IPR017441">
    <property type="entry name" value="Protein_kinase_ATP_BS"/>
</dbReference>
<dbReference type="EMBL" id="CAJVPZ010017043">
    <property type="protein sequence ID" value="CAG8677922.1"/>
    <property type="molecule type" value="Genomic_DNA"/>
</dbReference>
<dbReference type="InterPro" id="IPR011009">
    <property type="entry name" value="Kinase-like_dom_sf"/>
</dbReference>
<keyword evidence="1" id="KW-0547">Nucleotide-binding</keyword>
<organism evidence="3 4">
    <name type="scientific">Racocetra fulgida</name>
    <dbReference type="NCBI Taxonomy" id="60492"/>
    <lineage>
        <taxon>Eukaryota</taxon>
        <taxon>Fungi</taxon>
        <taxon>Fungi incertae sedis</taxon>
        <taxon>Mucoromycota</taxon>
        <taxon>Glomeromycotina</taxon>
        <taxon>Glomeromycetes</taxon>
        <taxon>Diversisporales</taxon>
        <taxon>Gigasporaceae</taxon>
        <taxon>Racocetra</taxon>
    </lineage>
</organism>
<evidence type="ECO:0000256" key="2">
    <source>
        <dbReference type="SAM" id="Coils"/>
    </source>
</evidence>
<dbReference type="GO" id="GO:0007166">
    <property type="term" value="P:cell surface receptor signaling pathway"/>
    <property type="evidence" value="ECO:0007669"/>
    <property type="project" value="InterPro"/>
</dbReference>
<dbReference type="InterPro" id="IPR036537">
    <property type="entry name" value="Adaptor_Cbl_N_dom_sf"/>
</dbReference>
<dbReference type="Gene3D" id="3.30.200.20">
    <property type="entry name" value="Phosphorylase Kinase, domain 1"/>
    <property type="match status" value="1"/>
</dbReference>
<proteinExistence type="predicted"/>
<name>A0A9N9HCW1_9GLOM</name>
<dbReference type="Proteomes" id="UP000789396">
    <property type="component" value="Unassembled WGS sequence"/>
</dbReference>
<keyword evidence="4" id="KW-1185">Reference proteome</keyword>
<evidence type="ECO:0000313" key="3">
    <source>
        <dbReference type="EMBL" id="CAG8677922.1"/>
    </source>
</evidence>